<dbReference type="RefSeq" id="WP_239146979.1">
    <property type="nucleotide sequence ID" value="NZ_BOOI01000029.1"/>
</dbReference>
<feature type="domain" description="Protein kinase" evidence="10">
    <location>
        <begin position="13"/>
        <end position="267"/>
    </location>
</feature>
<evidence type="ECO:0000256" key="9">
    <source>
        <dbReference type="SAM" id="Phobius"/>
    </source>
</evidence>
<feature type="region of interest" description="Disordered" evidence="8">
    <location>
        <begin position="272"/>
        <end position="332"/>
    </location>
</feature>
<protein>
    <recommendedName>
        <fullName evidence="1">non-specific serine/threonine protein kinase</fullName>
        <ecNumber evidence="1">2.7.11.1</ecNumber>
    </recommendedName>
</protein>
<feature type="compositionally biased region" description="Low complexity" evidence="8">
    <location>
        <begin position="359"/>
        <end position="386"/>
    </location>
</feature>
<feature type="transmembrane region" description="Helical" evidence="9">
    <location>
        <begin position="565"/>
        <end position="590"/>
    </location>
</feature>
<feature type="compositionally biased region" description="Low complexity" evidence="8">
    <location>
        <begin position="308"/>
        <end position="319"/>
    </location>
</feature>
<sequence>MPEQQMRVLADRYELVAPLGRGTMGTVWRAYDRSLGREVAIKEIRQEPGLSEAQRAELRERMIREGRTAARISHPSVATVHDAIIEDGSPWIIMELVQARSLEEVVEEEGPLPPRLVAEIGVDLLGALRAAHAQGILHRDVKPGNVLITENGRVVLTDFGIAKAEGDTSLTQTGMVIGSPGYTAPERARGEHTGPESDLWSLGATLYFAVEGRPAYERSSVAETLAALMTESADPPVQAGPLRPVLERLLEKDYTTRPTPAQATAMLRAVADTPSGTEPSALTESSAPAVPVAPVSPEPPEPPEPAEAPESPASSGDEPAPAPAGGDGPAADEEFDADRTIVVARPRNGLRLPETGETPVVAMPPAAPSAAPARSAAESVPPAAEAQTSGGALPGAPIDDAAATPPQGFPITREPGTLVAGRPGGPTRPSAPASQPAGLSADDEPTETGMLPGRVGPAGPGEPLPGQGTGPGTVPGHMPGPGSHPGPVAGPPPGPYGGPVAGPPPGGPHPGPVPALQGGWQHPPPPGSVPPNGGFAPPSGLGTDLFAITGGQQPATPVRPRNARIGILVLLGVAAASLVIIMILVAAAFAETKVNGAATAPDPSSTVELRRHQDPSGFTIDAPAALKTSAKGDDVVFSAADDVRYIRVNTAAHRSDDVREAVTAAEKAAVKAGDFPGYRRIGVTEVEGGPYPGAQAADWEFTYVANGDTVRVLARFVSVPGESDHTVYWAVPQISWEGQAGLRELVLSSFRLTGQGGTDDA</sequence>
<evidence type="ECO:0000259" key="10">
    <source>
        <dbReference type="PROSITE" id="PS50011"/>
    </source>
</evidence>
<accession>A0A8J3WCH8</accession>
<dbReference type="InterPro" id="IPR017441">
    <property type="entry name" value="Protein_kinase_ATP_BS"/>
</dbReference>
<dbReference type="InterPro" id="IPR008271">
    <property type="entry name" value="Ser/Thr_kinase_AS"/>
</dbReference>
<dbReference type="PANTHER" id="PTHR43289:SF6">
    <property type="entry name" value="SERINE_THREONINE-PROTEIN KINASE NEKL-3"/>
    <property type="match status" value="1"/>
</dbReference>
<dbReference type="Pfam" id="PF00069">
    <property type="entry name" value="Pkinase"/>
    <property type="match status" value="1"/>
</dbReference>
<evidence type="ECO:0000256" key="1">
    <source>
        <dbReference type="ARBA" id="ARBA00012513"/>
    </source>
</evidence>
<evidence type="ECO:0000313" key="11">
    <source>
        <dbReference type="EMBL" id="GIH84979.1"/>
    </source>
</evidence>
<dbReference type="Proteomes" id="UP000655044">
    <property type="component" value="Unassembled WGS sequence"/>
</dbReference>
<feature type="compositionally biased region" description="Pro residues" evidence="8">
    <location>
        <begin position="482"/>
        <end position="513"/>
    </location>
</feature>
<feature type="compositionally biased region" description="Low complexity" evidence="8">
    <location>
        <begin position="284"/>
        <end position="293"/>
    </location>
</feature>
<dbReference type="GO" id="GO:0004674">
    <property type="term" value="F:protein serine/threonine kinase activity"/>
    <property type="evidence" value="ECO:0007669"/>
    <property type="project" value="UniProtKB-KW"/>
</dbReference>
<evidence type="ECO:0000256" key="4">
    <source>
        <dbReference type="ARBA" id="ARBA00022741"/>
    </source>
</evidence>
<organism evidence="11 12">
    <name type="scientific">Planobispora rosea</name>
    <dbReference type="NCBI Taxonomy" id="35762"/>
    <lineage>
        <taxon>Bacteria</taxon>
        <taxon>Bacillati</taxon>
        <taxon>Actinomycetota</taxon>
        <taxon>Actinomycetes</taxon>
        <taxon>Streptosporangiales</taxon>
        <taxon>Streptosporangiaceae</taxon>
        <taxon>Planobispora</taxon>
    </lineage>
</organism>
<keyword evidence="9" id="KW-0472">Membrane</keyword>
<proteinExistence type="predicted"/>
<dbReference type="InterPro" id="IPR000719">
    <property type="entry name" value="Prot_kinase_dom"/>
</dbReference>
<dbReference type="PROSITE" id="PS00107">
    <property type="entry name" value="PROTEIN_KINASE_ATP"/>
    <property type="match status" value="1"/>
</dbReference>
<dbReference type="GO" id="GO:0005524">
    <property type="term" value="F:ATP binding"/>
    <property type="evidence" value="ECO:0007669"/>
    <property type="project" value="UniProtKB-UniRule"/>
</dbReference>
<keyword evidence="12" id="KW-1185">Reference proteome</keyword>
<dbReference type="Gene3D" id="1.10.510.10">
    <property type="entry name" value="Transferase(Phosphotransferase) domain 1"/>
    <property type="match status" value="1"/>
</dbReference>
<evidence type="ECO:0000256" key="5">
    <source>
        <dbReference type="ARBA" id="ARBA00022777"/>
    </source>
</evidence>
<feature type="region of interest" description="Disordered" evidence="8">
    <location>
        <begin position="344"/>
        <end position="557"/>
    </location>
</feature>
<dbReference type="EC" id="2.7.11.1" evidence="1"/>
<evidence type="ECO:0000256" key="2">
    <source>
        <dbReference type="ARBA" id="ARBA00022527"/>
    </source>
</evidence>
<keyword evidence="9" id="KW-0812">Transmembrane</keyword>
<keyword evidence="3" id="KW-0808">Transferase</keyword>
<gene>
    <name evidence="11" type="ORF">Pro02_33870</name>
</gene>
<evidence type="ECO:0000256" key="7">
    <source>
        <dbReference type="PROSITE-ProRule" id="PRU10141"/>
    </source>
</evidence>
<dbReference type="InterPro" id="IPR011009">
    <property type="entry name" value="Kinase-like_dom_sf"/>
</dbReference>
<keyword evidence="4 7" id="KW-0547">Nucleotide-binding</keyword>
<evidence type="ECO:0000256" key="6">
    <source>
        <dbReference type="ARBA" id="ARBA00022840"/>
    </source>
</evidence>
<evidence type="ECO:0000256" key="3">
    <source>
        <dbReference type="ARBA" id="ARBA00022679"/>
    </source>
</evidence>
<dbReference type="SMART" id="SM00220">
    <property type="entry name" value="S_TKc"/>
    <property type="match status" value="1"/>
</dbReference>
<dbReference type="PANTHER" id="PTHR43289">
    <property type="entry name" value="MITOGEN-ACTIVATED PROTEIN KINASE KINASE KINASE 20-RELATED"/>
    <property type="match status" value="1"/>
</dbReference>
<dbReference type="Gene3D" id="3.30.200.20">
    <property type="entry name" value="Phosphorylase Kinase, domain 1"/>
    <property type="match status" value="1"/>
</dbReference>
<dbReference type="PROSITE" id="PS00108">
    <property type="entry name" value="PROTEIN_KINASE_ST"/>
    <property type="match status" value="1"/>
</dbReference>
<dbReference type="SUPFAM" id="SSF56112">
    <property type="entry name" value="Protein kinase-like (PK-like)"/>
    <property type="match status" value="1"/>
</dbReference>
<dbReference type="PROSITE" id="PS50011">
    <property type="entry name" value="PROTEIN_KINASE_DOM"/>
    <property type="match status" value="1"/>
</dbReference>
<feature type="compositionally biased region" description="Polar residues" evidence="8">
    <location>
        <begin position="274"/>
        <end position="283"/>
    </location>
</feature>
<keyword evidence="5" id="KW-0418">Kinase</keyword>
<keyword evidence="9" id="KW-1133">Transmembrane helix</keyword>
<evidence type="ECO:0000313" key="12">
    <source>
        <dbReference type="Proteomes" id="UP000655044"/>
    </source>
</evidence>
<feature type="binding site" evidence="7">
    <location>
        <position position="42"/>
    </location>
    <ligand>
        <name>ATP</name>
        <dbReference type="ChEBI" id="CHEBI:30616"/>
    </ligand>
</feature>
<feature type="compositionally biased region" description="Pro residues" evidence="8">
    <location>
        <begin position="294"/>
        <end position="306"/>
    </location>
</feature>
<keyword evidence="2" id="KW-0723">Serine/threonine-protein kinase</keyword>
<dbReference type="EMBL" id="BOOI01000029">
    <property type="protein sequence ID" value="GIH84979.1"/>
    <property type="molecule type" value="Genomic_DNA"/>
</dbReference>
<dbReference type="AlphaFoldDB" id="A0A8J3WCH8"/>
<dbReference type="CDD" id="cd14014">
    <property type="entry name" value="STKc_PknB_like"/>
    <property type="match status" value="1"/>
</dbReference>
<reference evidence="11" key="1">
    <citation type="submission" date="2021-01" db="EMBL/GenBank/DDBJ databases">
        <title>Whole genome shotgun sequence of Planobispora rosea NBRC 15558.</title>
        <authorList>
            <person name="Komaki H."/>
            <person name="Tamura T."/>
        </authorList>
    </citation>
    <scope>NUCLEOTIDE SEQUENCE</scope>
    <source>
        <strain evidence="11">NBRC 15558</strain>
    </source>
</reference>
<evidence type="ECO:0000256" key="8">
    <source>
        <dbReference type="SAM" id="MobiDB-lite"/>
    </source>
</evidence>
<keyword evidence="6 7" id="KW-0067">ATP-binding</keyword>
<comment type="caution">
    <text evidence="11">The sequence shown here is derived from an EMBL/GenBank/DDBJ whole genome shotgun (WGS) entry which is preliminary data.</text>
</comment>
<name>A0A8J3WCH8_PLARO</name>